<protein>
    <submittedName>
        <fullName evidence="1">Uncharacterized protein</fullName>
    </submittedName>
</protein>
<dbReference type="Proteomes" id="UP000198953">
    <property type="component" value="Unassembled WGS sequence"/>
</dbReference>
<dbReference type="RefSeq" id="WP_143078951.1">
    <property type="nucleotide sequence ID" value="NZ_FOBF01000036.1"/>
</dbReference>
<name>A0A1H8JCC5_9ACTN</name>
<dbReference type="EMBL" id="FOBF01000036">
    <property type="protein sequence ID" value="SEN77857.1"/>
    <property type="molecule type" value="Genomic_DNA"/>
</dbReference>
<keyword evidence="2" id="KW-1185">Reference proteome</keyword>
<sequence length="181" mass="20078">MNPGAGDSAIDRVDALIDGYISPERAQEISKRYPAVSNVVVGWIRESAAQRNWRRVERFANLAAALKVAGLGGVVVELVDSDVEGLNYEDLIDILGEIREEAAANSMFRLAERSREHDAPAFWLCQKVILSLSELDTDEARDRLRMMTTAAWPSAVRWHAAVALGMEEQLGFDEDHMLGHS</sequence>
<organism evidence="1 2">
    <name type="scientific">Nonomuraea pusilla</name>
    <dbReference type="NCBI Taxonomy" id="46177"/>
    <lineage>
        <taxon>Bacteria</taxon>
        <taxon>Bacillati</taxon>
        <taxon>Actinomycetota</taxon>
        <taxon>Actinomycetes</taxon>
        <taxon>Streptosporangiales</taxon>
        <taxon>Streptosporangiaceae</taxon>
        <taxon>Nonomuraea</taxon>
    </lineage>
</organism>
<evidence type="ECO:0000313" key="1">
    <source>
        <dbReference type="EMBL" id="SEN77857.1"/>
    </source>
</evidence>
<gene>
    <name evidence="1" type="ORF">SAMN05660976_08300</name>
</gene>
<dbReference type="AlphaFoldDB" id="A0A1H8JCC5"/>
<reference evidence="1 2" key="1">
    <citation type="submission" date="2016-10" db="EMBL/GenBank/DDBJ databases">
        <authorList>
            <person name="de Groot N.N."/>
        </authorList>
    </citation>
    <scope>NUCLEOTIDE SEQUENCE [LARGE SCALE GENOMIC DNA]</scope>
    <source>
        <strain evidence="1 2">DSM 43357</strain>
    </source>
</reference>
<dbReference type="OrthoDB" id="3399677at2"/>
<proteinExistence type="predicted"/>
<accession>A0A1H8JCC5</accession>
<evidence type="ECO:0000313" key="2">
    <source>
        <dbReference type="Proteomes" id="UP000198953"/>
    </source>
</evidence>